<feature type="transmembrane region" description="Helical" evidence="8">
    <location>
        <begin position="12"/>
        <end position="37"/>
    </location>
</feature>
<feature type="region of interest" description="Disordered" evidence="9">
    <location>
        <begin position="455"/>
        <end position="483"/>
    </location>
</feature>
<feature type="transmembrane region" description="Helical" evidence="8">
    <location>
        <begin position="258"/>
        <end position="287"/>
    </location>
</feature>
<keyword evidence="6 8" id="KW-0472">Membrane</keyword>
<evidence type="ECO:0000259" key="10">
    <source>
        <dbReference type="Pfam" id="PF01529"/>
    </source>
</evidence>
<evidence type="ECO:0000256" key="4">
    <source>
        <dbReference type="ARBA" id="ARBA00022692"/>
    </source>
</evidence>
<keyword evidence="7 8" id="KW-0012">Acyltransferase</keyword>
<evidence type="ECO:0000256" key="6">
    <source>
        <dbReference type="ARBA" id="ARBA00023136"/>
    </source>
</evidence>
<keyword evidence="5 8" id="KW-1133">Transmembrane helix</keyword>
<feature type="transmembrane region" description="Helical" evidence="8">
    <location>
        <begin position="43"/>
        <end position="65"/>
    </location>
</feature>
<protein>
    <recommendedName>
        <fullName evidence="8">S-acyltransferase</fullName>
        <ecNumber evidence="8">2.3.1.225</ecNumber>
    </recommendedName>
    <alternativeName>
        <fullName evidence="8">Palmitoyltransferase</fullName>
    </alternativeName>
</protein>
<evidence type="ECO:0000256" key="1">
    <source>
        <dbReference type="ARBA" id="ARBA00004127"/>
    </source>
</evidence>
<comment type="subcellular location">
    <subcellularLocation>
        <location evidence="1">Endomembrane system</location>
        <topology evidence="1">Multi-pass membrane protein</topology>
    </subcellularLocation>
</comment>
<evidence type="ECO:0000313" key="11">
    <source>
        <dbReference type="EMBL" id="EYU46885.1"/>
    </source>
</evidence>
<gene>
    <name evidence="11" type="ORF">MIMGU_mgv1a004544mg</name>
</gene>
<reference evidence="11 12" key="1">
    <citation type="journal article" date="2013" name="Proc. Natl. Acad. Sci. U.S.A.">
        <title>Fine-scale variation in meiotic recombination in Mimulus inferred from population shotgun sequencing.</title>
        <authorList>
            <person name="Hellsten U."/>
            <person name="Wright K.M."/>
            <person name="Jenkins J."/>
            <person name="Shu S."/>
            <person name="Yuan Y."/>
            <person name="Wessler S.R."/>
            <person name="Schmutz J."/>
            <person name="Willis J.H."/>
            <person name="Rokhsar D.S."/>
        </authorList>
    </citation>
    <scope>NUCLEOTIDE SEQUENCE [LARGE SCALE GENOMIC DNA]</scope>
    <source>
        <strain evidence="12">cv. DUN x IM62</strain>
    </source>
</reference>
<comment type="similarity">
    <text evidence="2 8">Belongs to the DHHC palmitoyltransferase family.</text>
</comment>
<keyword evidence="3 8" id="KW-0808">Transferase</keyword>
<dbReference type="InterPro" id="IPR001594">
    <property type="entry name" value="Palmitoyltrfase_DHHC"/>
</dbReference>
<evidence type="ECO:0000313" key="12">
    <source>
        <dbReference type="Proteomes" id="UP000030748"/>
    </source>
</evidence>
<dbReference type="Pfam" id="PF01529">
    <property type="entry name" value="DHHC"/>
    <property type="match status" value="1"/>
</dbReference>
<sequence>MKRHGWQRPLHPLQIVGISVFFFLVAAFYCFLGLFVGHRIAEITINTVFSFAALSVALLFIRCSAIDPGDRTRFRFRKKKKRKPNVPIGLSDLNYKFIFSRILLRFFKRIERKILRTCIRRKYVLDEPWNNKVHMELPLLIPFPLILEEDDSLAPNPKQDDNDISFCSLCDFEVNRYSKHCRTCNRCVEGFDHHCRWLNNCVGKKNYTSFILLMIFVLIMLVVQGGTAVAVFVRCFADSKGIEEELITRHYVKFPRGLLAALSVVLVLVTTYSTAALGQLFFFHVLLIRKGISTYDYILAMKEENQSMEIESLEDSDLSSDDDNDDEGYSDWDSPEKKPTFISRIIACKDGKNPEKLAIRIDGEGAEESSLSDVSNKKQGFRASIDPWKLINLSREKALLAREKLLKQKPIVDSDPLKPLPLEIKSGPLMKPDNKDREAAGFGLIAKGVAVRGQFSSSPRRRLSSSPKPQHHHAIITSVPSPKHNRYRSDFDLKLTQVSRELETYISRQVLCSVLKNDSPR</sequence>
<feature type="transmembrane region" description="Helical" evidence="8">
    <location>
        <begin position="210"/>
        <end position="237"/>
    </location>
</feature>
<dbReference type="AlphaFoldDB" id="A0A022S624"/>
<dbReference type="GO" id="GO:0005794">
    <property type="term" value="C:Golgi apparatus"/>
    <property type="evidence" value="ECO:0000318"/>
    <property type="project" value="GO_Central"/>
</dbReference>
<feature type="region of interest" description="Disordered" evidence="9">
    <location>
        <begin position="311"/>
        <end position="337"/>
    </location>
</feature>
<dbReference type="EMBL" id="KI630171">
    <property type="protein sequence ID" value="EYU46885.1"/>
    <property type="molecule type" value="Genomic_DNA"/>
</dbReference>
<dbReference type="PANTHER" id="PTHR22883">
    <property type="entry name" value="ZINC FINGER DHHC DOMAIN CONTAINING PROTEIN"/>
    <property type="match status" value="1"/>
</dbReference>
<organism evidence="11 12">
    <name type="scientific">Erythranthe guttata</name>
    <name type="common">Yellow monkey flower</name>
    <name type="synonym">Mimulus guttatus</name>
    <dbReference type="NCBI Taxonomy" id="4155"/>
    <lineage>
        <taxon>Eukaryota</taxon>
        <taxon>Viridiplantae</taxon>
        <taxon>Streptophyta</taxon>
        <taxon>Embryophyta</taxon>
        <taxon>Tracheophyta</taxon>
        <taxon>Spermatophyta</taxon>
        <taxon>Magnoliopsida</taxon>
        <taxon>eudicotyledons</taxon>
        <taxon>Gunneridae</taxon>
        <taxon>Pentapetalae</taxon>
        <taxon>asterids</taxon>
        <taxon>lamiids</taxon>
        <taxon>Lamiales</taxon>
        <taxon>Phrymaceae</taxon>
        <taxon>Erythranthe</taxon>
    </lineage>
</organism>
<evidence type="ECO:0000256" key="9">
    <source>
        <dbReference type="SAM" id="MobiDB-lite"/>
    </source>
</evidence>
<dbReference type="eggNOG" id="KOG1311">
    <property type="taxonomic scope" value="Eukaryota"/>
</dbReference>
<name>A0A022S624_ERYGU</name>
<proteinExistence type="inferred from homology"/>
<dbReference type="Proteomes" id="UP000030748">
    <property type="component" value="Unassembled WGS sequence"/>
</dbReference>
<dbReference type="GO" id="GO:0019706">
    <property type="term" value="F:protein-cysteine S-palmitoyltransferase activity"/>
    <property type="evidence" value="ECO:0000318"/>
    <property type="project" value="GO_Central"/>
</dbReference>
<dbReference type="InterPro" id="IPR039859">
    <property type="entry name" value="PFA4/ZDH16/20/ERF2-like"/>
</dbReference>
<feature type="compositionally biased region" description="Acidic residues" evidence="9">
    <location>
        <begin position="311"/>
        <end position="330"/>
    </location>
</feature>
<dbReference type="PANTHER" id="PTHR22883:SF306">
    <property type="entry name" value="PROTEIN S-ACYLTRANSFERASE 18"/>
    <property type="match status" value="1"/>
</dbReference>
<dbReference type="GO" id="GO:0006612">
    <property type="term" value="P:protein targeting to membrane"/>
    <property type="evidence" value="ECO:0000318"/>
    <property type="project" value="GO_Central"/>
</dbReference>
<comment type="domain">
    <text evidence="8">The DHHC domain is required for palmitoyltransferase activity.</text>
</comment>
<dbReference type="EC" id="2.3.1.225" evidence="8"/>
<dbReference type="PROSITE" id="PS50216">
    <property type="entry name" value="DHHC"/>
    <property type="match status" value="1"/>
</dbReference>
<feature type="compositionally biased region" description="Basic residues" evidence="9">
    <location>
        <begin position="459"/>
        <end position="474"/>
    </location>
</feature>
<dbReference type="STRING" id="4155.A0A022S624"/>
<evidence type="ECO:0000256" key="8">
    <source>
        <dbReference type="RuleBase" id="RU079119"/>
    </source>
</evidence>
<evidence type="ECO:0000256" key="2">
    <source>
        <dbReference type="ARBA" id="ARBA00008574"/>
    </source>
</evidence>
<evidence type="ECO:0000256" key="3">
    <source>
        <dbReference type="ARBA" id="ARBA00022679"/>
    </source>
</evidence>
<dbReference type="GO" id="GO:0005783">
    <property type="term" value="C:endoplasmic reticulum"/>
    <property type="evidence" value="ECO:0000318"/>
    <property type="project" value="GO_Central"/>
</dbReference>
<keyword evidence="12" id="KW-1185">Reference proteome</keyword>
<evidence type="ECO:0000256" key="5">
    <source>
        <dbReference type="ARBA" id="ARBA00022989"/>
    </source>
</evidence>
<keyword evidence="4 8" id="KW-0812">Transmembrane</keyword>
<evidence type="ECO:0000256" key="7">
    <source>
        <dbReference type="ARBA" id="ARBA00023315"/>
    </source>
</evidence>
<comment type="catalytic activity">
    <reaction evidence="8">
        <text>L-cysteinyl-[protein] + hexadecanoyl-CoA = S-hexadecanoyl-L-cysteinyl-[protein] + CoA</text>
        <dbReference type="Rhea" id="RHEA:36683"/>
        <dbReference type="Rhea" id="RHEA-COMP:10131"/>
        <dbReference type="Rhea" id="RHEA-COMP:11032"/>
        <dbReference type="ChEBI" id="CHEBI:29950"/>
        <dbReference type="ChEBI" id="CHEBI:57287"/>
        <dbReference type="ChEBI" id="CHEBI:57379"/>
        <dbReference type="ChEBI" id="CHEBI:74151"/>
        <dbReference type="EC" id="2.3.1.225"/>
    </reaction>
</comment>
<accession>A0A022S624</accession>
<feature type="domain" description="Palmitoyltransferase DHHC" evidence="10">
    <location>
        <begin position="163"/>
        <end position="298"/>
    </location>
</feature>